<dbReference type="PANTHER" id="PTHR37161:SF3">
    <property type="entry name" value="HDC10475"/>
    <property type="match status" value="1"/>
</dbReference>
<reference evidence="3 4" key="1">
    <citation type="journal article" date="2007" name="Nature">
        <title>Evolution of genes and genomes on the Drosophila phylogeny.</title>
        <authorList>
            <consortium name="Drosophila 12 Genomes Consortium"/>
            <person name="Clark A.G."/>
            <person name="Eisen M.B."/>
            <person name="Smith D.R."/>
            <person name="Bergman C.M."/>
            <person name="Oliver B."/>
            <person name="Markow T.A."/>
            <person name="Kaufman T.C."/>
            <person name="Kellis M."/>
            <person name="Gelbart W."/>
            <person name="Iyer V.N."/>
            <person name="Pollard D.A."/>
            <person name="Sackton T.B."/>
            <person name="Larracuente A.M."/>
            <person name="Singh N.D."/>
            <person name="Abad J.P."/>
            <person name="Abt D.N."/>
            <person name="Adryan B."/>
            <person name="Aguade M."/>
            <person name="Akashi H."/>
            <person name="Anderson W.W."/>
            <person name="Aquadro C.F."/>
            <person name="Ardell D.H."/>
            <person name="Arguello R."/>
            <person name="Artieri C.G."/>
            <person name="Barbash D.A."/>
            <person name="Barker D."/>
            <person name="Barsanti P."/>
            <person name="Batterham P."/>
            <person name="Batzoglou S."/>
            <person name="Begun D."/>
            <person name="Bhutkar A."/>
            <person name="Blanco E."/>
            <person name="Bosak S.A."/>
            <person name="Bradley R.K."/>
            <person name="Brand A.D."/>
            <person name="Brent M.R."/>
            <person name="Brooks A.N."/>
            <person name="Brown R.H."/>
            <person name="Butlin R.K."/>
            <person name="Caggese C."/>
            <person name="Calvi B.R."/>
            <person name="Bernardo de Carvalho A."/>
            <person name="Caspi A."/>
            <person name="Castrezana S."/>
            <person name="Celniker S.E."/>
            <person name="Chang J.L."/>
            <person name="Chapple C."/>
            <person name="Chatterji S."/>
            <person name="Chinwalla A."/>
            <person name="Civetta A."/>
            <person name="Clifton S.W."/>
            <person name="Comeron J.M."/>
            <person name="Costello J.C."/>
            <person name="Coyne J.A."/>
            <person name="Daub J."/>
            <person name="David R.G."/>
            <person name="Delcher A.L."/>
            <person name="Delehaunty K."/>
            <person name="Do C.B."/>
            <person name="Ebling H."/>
            <person name="Edwards K."/>
            <person name="Eickbush T."/>
            <person name="Evans J.D."/>
            <person name="Filipski A."/>
            <person name="Findeiss S."/>
            <person name="Freyhult E."/>
            <person name="Fulton L."/>
            <person name="Fulton R."/>
            <person name="Garcia A.C."/>
            <person name="Gardiner A."/>
            <person name="Garfield D.A."/>
            <person name="Garvin B.E."/>
            <person name="Gibson G."/>
            <person name="Gilbert D."/>
            <person name="Gnerre S."/>
            <person name="Godfrey J."/>
            <person name="Good R."/>
            <person name="Gotea V."/>
            <person name="Gravely B."/>
            <person name="Greenberg A.J."/>
            <person name="Griffiths-Jones S."/>
            <person name="Gross S."/>
            <person name="Guigo R."/>
            <person name="Gustafson E.A."/>
            <person name="Haerty W."/>
            <person name="Hahn M.W."/>
            <person name="Halligan D.L."/>
            <person name="Halpern A.L."/>
            <person name="Halter G.M."/>
            <person name="Han M.V."/>
            <person name="Heger A."/>
            <person name="Hillier L."/>
            <person name="Hinrichs A.S."/>
            <person name="Holmes I."/>
            <person name="Hoskins R.A."/>
            <person name="Hubisz M.J."/>
            <person name="Hultmark D."/>
            <person name="Huntley M.A."/>
            <person name="Jaffe D.B."/>
            <person name="Jagadeeshan S."/>
            <person name="Jeck W.R."/>
            <person name="Johnson J."/>
            <person name="Jones C.D."/>
            <person name="Jordan W.C."/>
            <person name="Karpen G.H."/>
            <person name="Kataoka E."/>
            <person name="Keightley P.D."/>
            <person name="Kheradpour P."/>
            <person name="Kirkness E.F."/>
            <person name="Koerich L.B."/>
            <person name="Kristiansen K."/>
            <person name="Kudrna D."/>
            <person name="Kulathinal R.J."/>
            <person name="Kumar S."/>
            <person name="Kwok R."/>
            <person name="Lander E."/>
            <person name="Langley C.H."/>
            <person name="Lapoint R."/>
            <person name="Lazzaro B.P."/>
            <person name="Lee S.J."/>
            <person name="Levesque L."/>
            <person name="Li R."/>
            <person name="Lin C.F."/>
            <person name="Lin M.F."/>
            <person name="Lindblad-Toh K."/>
            <person name="Llopart A."/>
            <person name="Long M."/>
            <person name="Low L."/>
            <person name="Lozovsky E."/>
            <person name="Lu J."/>
            <person name="Luo M."/>
            <person name="Machado C.A."/>
            <person name="Makalowski W."/>
            <person name="Marzo M."/>
            <person name="Matsuda M."/>
            <person name="Matzkin L."/>
            <person name="McAllister B."/>
            <person name="McBride C.S."/>
            <person name="McKernan B."/>
            <person name="McKernan K."/>
            <person name="Mendez-Lago M."/>
            <person name="Minx P."/>
            <person name="Mollenhauer M.U."/>
            <person name="Montooth K."/>
            <person name="Mount S.M."/>
            <person name="Mu X."/>
            <person name="Myers E."/>
            <person name="Negre B."/>
            <person name="Newfeld S."/>
            <person name="Nielsen R."/>
            <person name="Noor M.A."/>
            <person name="O'Grady P."/>
            <person name="Pachter L."/>
            <person name="Papaceit M."/>
            <person name="Parisi M.J."/>
            <person name="Parisi M."/>
            <person name="Parts L."/>
            <person name="Pedersen J.S."/>
            <person name="Pesole G."/>
            <person name="Phillippy A.M."/>
            <person name="Ponting C.P."/>
            <person name="Pop M."/>
            <person name="Porcelli D."/>
            <person name="Powell J.R."/>
            <person name="Prohaska S."/>
            <person name="Pruitt K."/>
            <person name="Puig M."/>
            <person name="Quesneville H."/>
            <person name="Ram K.R."/>
            <person name="Rand D."/>
            <person name="Rasmussen M.D."/>
            <person name="Reed L.K."/>
            <person name="Reenan R."/>
            <person name="Reily A."/>
            <person name="Remington K.A."/>
            <person name="Rieger T.T."/>
            <person name="Ritchie M.G."/>
            <person name="Robin C."/>
            <person name="Rogers Y.H."/>
            <person name="Rohde C."/>
            <person name="Rozas J."/>
            <person name="Rubenfield M.J."/>
            <person name="Ruiz A."/>
            <person name="Russo S."/>
            <person name="Salzberg S.L."/>
            <person name="Sanchez-Gracia A."/>
            <person name="Saranga D.J."/>
            <person name="Sato H."/>
            <person name="Schaeffer S.W."/>
            <person name="Schatz M.C."/>
            <person name="Schlenke T."/>
            <person name="Schwartz R."/>
            <person name="Segarra C."/>
            <person name="Singh R.S."/>
            <person name="Sirot L."/>
            <person name="Sirota M."/>
            <person name="Sisneros N.B."/>
            <person name="Smith C.D."/>
            <person name="Smith T.F."/>
            <person name="Spieth J."/>
            <person name="Stage D.E."/>
            <person name="Stark A."/>
            <person name="Stephan W."/>
            <person name="Strausberg R.L."/>
            <person name="Strempel S."/>
            <person name="Sturgill D."/>
            <person name="Sutton G."/>
            <person name="Sutton G.G."/>
            <person name="Tao W."/>
            <person name="Teichmann S."/>
            <person name="Tobari Y.N."/>
            <person name="Tomimura Y."/>
            <person name="Tsolas J.M."/>
            <person name="Valente V.L."/>
            <person name="Venter E."/>
            <person name="Venter J.C."/>
            <person name="Vicario S."/>
            <person name="Vieira F.G."/>
            <person name="Vilella A.J."/>
            <person name="Villasante A."/>
            <person name="Walenz B."/>
            <person name="Wang J."/>
            <person name="Wasserman M."/>
            <person name="Watts T."/>
            <person name="Wilson D."/>
            <person name="Wilson R.K."/>
            <person name="Wing R.A."/>
            <person name="Wolfner M.F."/>
            <person name="Wong A."/>
            <person name="Wong G.K."/>
            <person name="Wu C.I."/>
            <person name="Wu G."/>
            <person name="Yamamoto D."/>
            <person name="Yang H.P."/>
            <person name="Yang S.P."/>
            <person name="Yorke J.A."/>
            <person name="Yoshida K."/>
            <person name="Zdobnov E."/>
            <person name="Zhang P."/>
            <person name="Zhang Y."/>
            <person name="Zimin A.V."/>
            <person name="Baldwin J."/>
            <person name="Abdouelleil A."/>
            <person name="Abdulkadir J."/>
            <person name="Abebe A."/>
            <person name="Abera B."/>
            <person name="Abreu J."/>
            <person name="Acer S.C."/>
            <person name="Aftuck L."/>
            <person name="Alexander A."/>
            <person name="An P."/>
            <person name="Anderson E."/>
            <person name="Anderson S."/>
            <person name="Arachi H."/>
            <person name="Azer M."/>
            <person name="Bachantsang P."/>
            <person name="Barry A."/>
            <person name="Bayul T."/>
            <person name="Berlin A."/>
            <person name="Bessette D."/>
            <person name="Bloom T."/>
            <person name="Blye J."/>
            <person name="Boguslavskiy L."/>
            <person name="Bonnet C."/>
            <person name="Boukhgalter B."/>
            <person name="Bourzgui I."/>
            <person name="Brown A."/>
            <person name="Cahill P."/>
            <person name="Channer S."/>
            <person name="Cheshatsang Y."/>
            <person name="Chuda L."/>
            <person name="Citroen M."/>
            <person name="Collymore A."/>
            <person name="Cooke P."/>
            <person name="Costello M."/>
            <person name="D'Aco K."/>
            <person name="Daza R."/>
            <person name="De Haan G."/>
            <person name="DeGray S."/>
            <person name="DeMaso C."/>
            <person name="Dhargay N."/>
            <person name="Dooley K."/>
            <person name="Dooley E."/>
            <person name="Doricent M."/>
            <person name="Dorje P."/>
            <person name="Dorjee K."/>
            <person name="Dupes A."/>
            <person name="Elong R."/>
            <person name="Falk J."/>
            <person name="Farina A."/>
            <person name="Faro S."/>
            <person name="Ferguson D."/>
            <person name="Fisher S."/>
            <person name="Foley C.D."/>
            <person name="Franke A."/>
            <person name="Friedrich D."/>
            <person name="Gadbois L."/>
            <person name="Gearin G."/>
            <person name="Gearin C.R."/>
            <person name="Giannoukos G."/>
            <person name="Goode T."/>
            <person name="Graham J."/>
            <person name="Grandbois E."/>
            <person name="Grewal S."/>
            <person name="Gyaltsen K."/>
            <person name="Hafez N."/>
            <person name="Hagos B."/>
            <person name="Hall J."/>
            <person name="Henson C."/>
            <person name="Hollinger A."/>
            <person name="Honan T."/>
            <person name="Huard M.D."/>
            <person name="Hughes L."/>
            <person name="Hurhula B."/>
            <person name="Husby M.E."/>
            <person name="Kamat A."/>
            <person name="Kanga B."/>
            <person name="Kashin S."/>
            <person name="Khazanovich D."/>
            <person name="Kisner P."/>
            <person name="Lance K."/>
            <person name="Lara M."/>
            <person name="Lee W."/>
            <person name="Lennon N."/>
            <person name="Letendre F."/>
            <person name="LeVine R."/>
            <person name="Lipovsky A."/>
            <person name="Liu X."/>
            <person name="Liu J."/>
            <person name="Liu S."/>
            <person name="Lokyitsang T."/>
            <person name="Lokyitsang Y."/>
            <person name="Lubonja R."/>
            <person name="Lui A."/>
            <person name="MacDonald P."/>
            <person name="Magnisalis V."/>
            <person name="Maru K."/>
            <person name="Matthews C."/>
            <person name="McCusker W."/>
            <person name="McDonough S."/>
            <person name="Mehta T."/>
            <person name="Meldrim J."/>
            <person name="Meneus L."/>
            <person name="Mihai O."/>
            <person name="Mihalev A."/>
            <person name="Mihova T."/>
            <person name="Mittelman R."/>
            <person name="Mlenga V."/>
            <person name="Montmayeur A."/>
            <person name="Mulrain L."/>
            <person name="Navidi A."/>
            <person name="Naylor J."/>
            <person name="Negash T."/>
            <person name="Nguyen T."/>
            <person name="Nguyen N."/>
            <person name="Nicol R."/>
            <person name="Norbu C."/>
            <person name="Norbu N."/>
            <person name="Novod N."/>
            <person name="O'Neill B."/>
            <person name="Osman S."/>
            <person name="Markiewicz E."/>
            <person name="Oyono O.L."/>
            <person name="Patti C."/>
            <person name="Phunkhang P."/>
            <person name="Pierre F."/>
            <person name="Priest M."/>
            <person name="Raghuraman S."/>
            <person name="Rege F."/>
            <person name="Reyes R."/>
            <person name="Rise C."/>
            <person name="Rogov P."/>
            <person name="Ross K."/>
            <person name="Ryan E."/>
            <person name="Settipalli S."/>
            <person name="Shea T."/>
            <person name="Sherpa N."/>
            <person name="Shi L."/>
            <person name="Shih D."/>
            <person name="Sparrow T."/>
            <person name="Spaulding J."/>
            <person name="Stalker J."/>
            <person name="Stange-Thomann N."/>
            <person name="Stavropoulos S."/>
            <person name="Stone C."/>
            <person name="Strader C."/>
            <person name="Tesfaye S."/>
            <person name="Thomson T."/>
            <person name="Thoulutsang Y."/>
            <person name="Thoulutsang D."/>
            <person name="Topham K."/>
            <person name="Topping I."/>
            <person name="Tsamla T."/>
            <person name="Vassiliev H."/>
            <person name="Vo A."/>
            <person name="Wangchuk T."/>
            <person name="Wangdi T."/>
            <person name="Weiand M."/>
            <person name="Wilkinson J."/>
            <person name="Wilson A."/>
            <person name="Yadav S."/>
            <person name="Young G."/>
            <person name="Yu Q."/>
            <person name="Zembek L."/>
            <person name="Zhong D."/>
            <person name="Zimmer A."/>
            <person name="Zwirko Z."/>
            <person name="Jaffe D.B."/>
            <person name="Alvarez P."/>
            <person name="Brockman W."/>
            <person name="Butler J."/>
            <person name="Chin C."/>
            <person name="Gnerre S."/>
            <person name="Grabherr M."/>
            <person name="Kleber M."/>
            <person name="Mauceli E."/>
            <person name="MacCallum I."/>
        </authorList>
    </citation>
    <scope>NUCLEOTIDE SEQUENCE [LARGE SCALE GENOMIC DNA]</scope>
    <source>
        <strain evidence="4">Tucson 14030-0811.24</strain>
    </source>
</reference>
<dbReference type="PhylomeDB" id="B4NGN3"/>
<keyword evidence="2" id="KW-0732">Signal</keyword>
<dbReference type="SMR" id="B4NGN3"/>
<dbReference type="OrthoDB" id="8197027at2759"/>
<keyword evidence="1" id="KW-0175">Coiled coil</keyword>
<dbReference type="InterPro" id="IPR007999">
    <property type="entry name" value="DUF745"/>
</dbReference>
<feature type="signal peptide" evidence="2">
    <location>
        <begin position="1"/>
        <end position="22"/>
    </location>
</feature>
<dbReference type="HOGENOM" id="CLU_073938_0_0_1"/>
<dbReference type="AlphaFoldDB" id="B4NGN3"/>
<evidence type="ECO:0000256" key="1">
    <source>
        <dbReference type="SAM" id="Coils"/>
    </source>
</evidence>
<organism evidence="3 4">
    <name type="scientific">Drosophila willistoni</name>
    <name type="common">Fruit fly</name>
    <dbReference type="NCBI Taxonomy" id="7260"/>
    <lineage>
        <taxon>Eukaryota</taxon>
        <taxon>Metazoa</taxon>
        <taxon>Ecdysozoa</taxon>
        <taxon>Arthropoda</taxon>
        <taxon>Hexapoda</taxon>
        <taxon>Insecta</taxon>
        <taxon>Pterygota</taxon>
        <taxon>Neoptera</taxon>
        <taxon>Endopterygota</taxon>
        <taxon>Diptera</taxon>
        <taxon>Brachycera</taxon>
        <taxon>Muscomorpha</taxon>
        <taxon>Ephydroidea</taxon>
        <taxon>Drosophilidae</taxon>
        <taxon>Drosophila</taxon>
        <taxon>Sophophora</taxon>
    </lineage>
</organism>
<dbReference type="PANTHER" id="PTHR37161">
    <property type="entry name" value="HDC10475"/>
    <property type="match status" value="1"/>
</dbReference>
<dbReference type="InParanoid" id="B4NGN3"/>
<dbReference type="EMBL" id="CH964272">
    <property type="protein sequence ID" value="EDW84380.1"/>
    <property type="molecule type" value="Genomic_DNA"/>
</dbReference>
<dbReference type="KEGG" id="dwi:6650124"/>
<dbReference type="eggNOG" id="ENOG502RZFN">
    <property type="taxonomic scope" value="Eukaryota"/>
</dbReference>
<accession>B4NGN3</accession>
<feature type="chain" id="PRO_5002816282" description="DUF4794 domain-containing protein" evidence="2">
    <location>
        <begin position="23"/>
        <end position="318"/>
    </location>
</feature>
<sequence length="318" mass="33735">MSSIKHLLILLVLVCAATTALGRKVKRKDGHYRLNVPPPPPPATQAAAQSVIVDHEIPPYTFEAINHDEFAAPQPSGLPISRFESTDYIIHSSSGGSGTFLSDNGLRSIAKGSADQAISAVASQNAAGKQASYVAKNTLAQAAAQAAGTAVAVLKGKEVLLKRLEDQSVEAHKAMENELTQLQQAKRSAKAAQYAAQQAINHVSVLTAALNNAQSSSELAQKAASEAAAELASQIDMVAQAKAKLEYAETHAYAARLDYEETRDAAEKATLSAQEAQLNANDAALHANVELSESVHIHDKSDYNVAESAPLPRNHRRH</sequence>
<name>B4NGN3_DROWI</name>
<evidence type="ECO:0000313" key="3">
    <source>
        <dbReference type="EMBL" id="EDW84380.1"/>
    </source>
</evidence>
<feature type="coiled-coil region" evidence="1">
    <location>
        <begin position="161"/>
        <end position="192"/>
    </location>
</feature>
<evidence type="ECO:0000313" key="4">
    <source>
        <dbReference type="Proteomes" id="UP000007798"/>
    </source>
</evidence>
<keyword evidence="4" id="KW-1185">Reference proteome</keyword>
<dbReference type="Proteomes" id="UP000007798">
    <property type="component" value="Unassembled WGS sequence"/>
</dbReference>
<evidence type="ECO:0000256" key="2">
    <source>
        <dbReference type="SAM" id="SignalP"/>
    </source>
</evidence>
<evidence type="ECO:0008006" key="5">
    <source>
        <dbReference type="Google" id="ProtNLM"/>
    </source>
</evidence>
<proteinExistence type="predicted"/>
<gene>
    <name evidence="3" type="primary">Dwil\GK14104</name>
    <name evidence="3" type="ORF">Dwil_GK14104</name>
</gene>
<protein>
    <recommendedName>
        <fullName evidence="5">DUF4794 domain-containing protein</fullName>
    </recommendedName>
</protein>
<dbReference type="Pfam" id="PF05335">
    <property type="entry name" value="DUF745"/>
    <property type="match status" value="1"/>
</dbReference>
<dbReference type="OMA" id="QYESPHY"/>